<feature type="transmembrane region" description="Helical" evidence="6">
    <location>
        <begin position="84"/>
        <end position="107"/>
    </location>
</feature>
<feature type="region of interest" description="Disordered" evidence="5">
    <location>
        <begin position="221"/>
        <end position="292"/>
    </location>
</feature>
<comment type="subcellular location">
    <subcellularLocation>
        <location evidence="1">Membrane</location>
        <topology evidence="1">Multi-pass membrane protein</topology>
    </subcellularLocation>
</comment>
<feature type="chain" id="PRO_5042168988" description="Pali-domain-containing protein" evidence="7">
    <location>
        <begin position="26"/>
        <end position="402"/>
    </location>
</feature>
<dbReference type="AlphaFoldDB" id="A0AAD9IC80"/>
<dbReference type="EMBL" id="JAQQPM010000009">
    <property type="protein sequence ID" value="KAK2075156.1"/>
    <property type="molecule type" value="Genomic_DNA"/>
</dbReference>
<dbReference type="PANTHER" id="PTHR28013:SF3">
    <property type="entry name" value="PROTEIN DCV1-RELATED"/>
    <property type="match status" value="1"/>
</dbReference>
<evidence type="ECO:0000256" key="5">
    <source>
        <dbReference type="SAM" id="MobiDB-lite"/>
    </source>
</evidence>
<proteinExistence type="predicted"/>
<dbReference type="PANTHER" id="PTHR28013">
    <property type="entry name" value="PROTEIN DCV1-RELATED"/>
    <property type="match status" value="1"/>
</dbReference>
<keyword evidence="4 6" id="KW-0472">Membrane</keyword>
<evidence type="ECO:0000256" key="6">
    <source>
        <dbReference type="SAM" id="Phobius"/>
    </source>
</evidence>
<dbReference type="GO" id="GO:0032153">
    <property type="term" value="C:cell division site"/>
    <property type="evidence" value="ECO:0007669"/>
    <property type="project" value="TreeGrafter"/>
</dbReference>
<dbReference type="GO" id="GO:0005886">
    <property type="term" value="C:plasma membrane"/>
    <property type="evidence" value="ECO:0007669"/>
    <property type="project" value="InterPro"/>
</dbReference>
<evidence type="ECO:0000256" key="1">
    <source>
        <dbReference type="ARBA" id="ARBA00004141"/>
    </source>
</evidence>
<evidence type="ECO:0008006" key="10">
    <source>
        <dbReference type="Google" id="ProtNLM"/>
    </source>
</evidence>
<protein>
    <recommendedName>
        <fullName evidence="10">Pali-domain-containing protein</fullName>
    </recommendedName>
</protein>
<feature type="transmembrane region" description="Helical" evidence="6">
    <location>
        <begin position="119"/>
        <end position="145"/>
    </location>
</feature>
<feature type="signal peptide" evidence="7">
    <location>
        <begin position="1"/>
        <end position="25"/>
    </location>
</feature>
<evidence type="ECO:0000313" key="9">
    <source>
        <dbReference type="Proteomes" id="UP001217918"/>
    </source>
</evidence>
<evidence type="ECO:0000256" key="7">
    <source>
        <dbReference type="SAM" id="SignalP"/>
    </source>
</evidence>
<comment type="caution">
    <text evidence="8">The sequence shown here is derived from an EMBL/GenBank/DDBJ whole genome shotgun (WGS) entry which is preliminary data.</text>
</comment>
<accession>A0AAD9IC80</accession>
<dbReference type="Proteomes" id="UP001217918">
    <property type="component" value="Unassembled WGS sequence"/>
</dbReference>
<keyword evidence="2 6" id="KW-0812">Transmembrane</keyword>
<keyword evidence="9" id="KW-1185">Reference proteome</keyword>
<keyword evidence="7" id="KW-0732">Signal</keyword>
<evidence type="ECO:0000256" key="4">
    <source>
        <dbReference type="ARBA" id="ARBA00023136"/>
    </source>
</evidence>
<evidence type="ECO:0000313" key="8">
    <source>
        <dbReference type="EMBL" id="KAK2075156.1"/>
    </source>
</evidence>
<dbReference type="InterPro" id="IPR009571">
    <property type="entry name" value="SUR7/Rim9-like_fungi"/>
</dbReference>
<gene>
    <name evidence="8" type="ORF">P8C59_009305</name>
</gene>
<name>A0AAD9IC80_9PEZI</name>
<feature type="compositionally biased region" description="Basic and acidic residues" evidence="5">
    <location>
        <begin position="237"/>
        <end position="249"/>
    </location>
</feature>
<organism evidence="8 9">
    <name type="scientific">Phyllachora maydis</name>
    <dbReference type="NCBI Taxonomy" id="1825666"/>
    <lineage>
        <taxon>Eukaryota</taxon>
        <taxon>Fungi</taxon>
        <taxon>Dikarya</taxon>
        <taxon>Ascomycota</taxon>
        <taxon>Pezizomycotina</taxon>
        <taxon>Sordariomycetes</taxon>
        <taxon>Sordariomycetidae</taxon>
        <taxon>Phyllachorales</taxon>
        <taxon>Phyllachoraceae</taxon>
        <taxon>Phyllachora</taxon>
    </lineage>
</organism>
<sequence>MLRPATPLSALFLTAFALLLLSVLSTPIIKAIPLGSFGDFNFGVFGFCKGDTCSPMEIGYDTSGLFSTIDNSSFDLPSGARKTLSAILIVHPVAAGVTLLMSILALVAHLHSPSHSSRYLLLLFIFGVLNFLVCMMAFLVDVLVFVPHMAWGAYITLAAAILVAMAMVVACAMRRTIVSRKARKRRIAENAEMSGQNYYSRQAQTTATVALGGATQPAAPSISGANGADMMPGFGSVEKDKSRSSDERIPLTAQTPSDRLPHVYGNEVVLPQTDGPYNGPGGPNGRGGEECHRGGIADEEVIQAPEEAASTDTGHHPVAGRGEEGTDHKGVVATDLRREVATDRRHHGPLLAAECGAGEGLLLAMGPLRLMSSEAHTRTTNICHHARIIRGQDKTHQGVLLL</sequence>
<evidence type="ECO:0000256" key="3">
    <source>
        <dbReference type="ARBA" id="ARBA00022989"/>
    </source>
</evidence>
<dbReference type="GO" id="GO:0035838">
    <property type="term" value="C:growing cell tip"/>
    <property type="evidence" value="ECO:0007669"/>
    <property type="project" value="TreeGrafter"/>
</dbReference>
<keyword evidence="3 6" id="KW-1133">Transmembrane helix</keyword>
<dbReference type="Pfam" id="PF06687">
    <property type="entry name" value="SUR7"/>
    <property type="match status" value="1"/>
</dbReference>
<dbReference type="InterPro" id="IPR051380">
    <property type="entry name" value="pH-response_reg_palI/RIM9"/>
</dbReference>
<feature type="transmembrane region" description="Helical" evidence="6">
    <location>
        <begin position="151"/>
        <end position="173"/>
    </location>
</feature>
<evidence type="ECO:0000256" key="2">
    <source>
        <dbReference type="ARBA" id="ARBA00022692"/>
    </source>
</evidence>
<feature type="region of interest" description="Disordered" evidence="5">
    <location>
        <begin position="307"/>
        <end position="326"/>
    </location>
</feature>
<reference evidence="8" key="1">
    <citation type="journal article" date="2023" name="Mol. Plant Microbe Interact.">
        <title>Elucidating the Obligate Nature and Biological Capacity of an Invasive Fungal Corn Pathogen.</title>
        <authorList>
            <person name="MacCready J.S."/>
            <person name="Roggenkamp E.M."/>
            <person name="Gdanetz K."/>
            <person name="Chilvers M.I."/>
        </authorList>
    </citation>
    <scope>NUCLEOTIDE SEQUENCE</scope>
    <source>
        <strain evidence="8">PM02</strain>
    </source>
</reference>